<evidence type="ECO:0000259" key="2">
    <source>
        <dbReference type="Pfam" id="PF01558"/>
    </source>
</evidence>
<dbReference type="OrthoDB" id="1490270at2"/>
<dbReference type="RefSeq" id="WP_160737505.1">
    <property type="nucleotide sequence ID" value="NZ_WTYT01000007.1"/>
</dbReference>
<dbReference type="NCBIfam" id="NF006179">
    <property type="entry name" value="PRK08312.1"/>
    <property type="match status" value="1"/>
</dbReference>
<dbReference type="PANTHER" id="PTHR43854">
    <property type="entry name" value="INDOLEPYRUVATE OXIDOREDUCTASE SUBUNIT IORB"/>
    <property type="match status" value="1"/>
</dbReference>
<dbReference type="InterPro" id="IPR046667">
    <property type="entry name" value="DUF6537"/>
</dbReference>
<protein>
    <submittedName>
        <fullName evidence="4">Indolepyruvate oxidoreductase subunit beta family protein</fullName>
    </submittedName>
</protein>
<dbReference type="PANTHER" id="PTHR43854:SF1">
    <property type="entry name" value="INDOLEPYRUVATE OXIDOREDUCTASE SUBUNIT IORB"/>
    <property type="match status" value="1"/>
</dbReference>
<dbReference type="InterPro" id="IPR052198">
    <property type="entry name" value="IorB_Oxidoreductase"/>
</dbReference>
<feature type="domain" description="Pyruvate/ketoisovalerate oxidoreductase catalytic" evidence="2">
    <location>
        <begin position="17"/>
        <end position="204"/>
    </location>
</feature>
<keyword evidence="1" id="KW-0560">Oxidoreductase</keyword>
<reference evidence="4 5" key="1">
    <citation type="submission" date="2019-12" db="EMBL/GenBank/DDBJ databases">
        <title>Genomic-based taxomic classification of the family Erythrobacteraceae.</title>
        <authorList>
            <person name="Xu L."/>
        </authorList>
    </citation>
    <scope>NUCLEOTIDE SEQUENCE [LARGE SCALE GENOMIC DNA]</scope>
    <source>
        <strain evidence="4 5">LMG 29518</strain>
    </source>
</reference>
<evidence type="ECO:0000313" key="4">
    <source>
        <dbReference type="EMBL" id="MXO67051.1"/>
    </source>
</evidence>
<accession>A0A6I4TA56</accession>
<dbReference type="Proteomes" id="UP000438476">
    <property type="component" value="Unassembled WGS sequence"/>
</dbReference>
<dbReference type="Gene3D" id="3.40.920.10">
    <property type="entry name" value="Pyruvate-ferredoxin oxidoreductase, PFOR, domain III"/>
    <property type="match status" value="1"/>
</dbReference>
<evidence type="ECO:0000313" key="5">
    <source>
        <dbReference type="Proteomes" id="UP000438476"/>
    </source>
</evidence>
<proteinExistence type="predicted"/>
<feature type="domain" description="DUF6537" evidence="3">
    <location>
        <begin position="248"/>
        <end position="455"/>
    </location>
</feature>
<dbReference type="Pfam" id="PF01558">
    <property type="entry name" value="POR"/>
    <property type="match status" value="1"/>
</dbReference>
<organism evidence="4 5">
    <name type="scientific">Altericroceibacterium endophyticum</name>
    <dbReference type="NCBI Taxonomy" id="1808508"/>
    <lineage>
        <taxon>Bacteria</taxon>
        <taxon>Pseudomonadati</taxon>
        <taxon>Pseudomonadota</taxon>
        <taxon>Alphaproteobacteria</taxon>
        <taxon>Sphingomonadales</taxon>
        <taxon>Erythrobacteraceae</taxon>
        <taxon>Altericroceibacterium</taxon>
    </lineage>
</organism>
<sequence length="481" mass="52839">MPSSSTDRLSIAILALGGQGGGVLADWIQNVARGHGWVAQGTSVPGVAQRTGSTVYYVELARADAAGRAPIMAQMPMPGDVDIVVASELMETGRAVLRGFSSAGRTTLIGSTHRIYAISEKSAMADGRGNSEKIIAAAQERSKRFIGFDMEAATDRTSSVISAIMFGALAGSEALPFPRESFEQAIRDSGIAVQSNLTGFEEGFTRAQGIIALPEEAEHPAPEPTTEIGRQLYSTAAALLPQEALHNVAHGLARLVDYQDANYARLYLDRLRAIAEHDEPPYNLTSEAARHLALWMSYEDTIRVADLKTRASRMERVREEVKAQDGQLVSVTEFMHPRLQELGETLPAPIGRRLLSGGLLARLMAPFFKQGRHVRTTGLRWFLVLRATSALRGLRRRSVRYVEEQERIDAWLSVAADLASRDVEAALEWIKLQQLIKGYGDTFERGLRNYLAIRSEFLALPEQDQTAAWLHQAREQAFAQS</sequence>
<evidence type="ECO:0000256" key="1">
    <source>
        <dbReference type="ARBA" id="ARBA00023002"/>
    </source>
</evidence>
<dbReference type="GO" id="GO:0016903">
    <property type="term" value="F:oxidoreductase activity, acting on the aldehyde or oxo group of donors"/>
    <property type="evidence" value="ECO:0007669"/>
    <property type="project" value="InterPro"/>
</dbReference>
<dbReference type="AlphaFoldDB" id="A0A6I4TA56"/>
<keyword evidence="4" id="KW-0670">Pyruvate</keyword>
<dbReference type="InterPro" id="IPR002869">
    <property type="entry name" value="Pyrv_flavodox_OxRed_cen"/>
</dbReference>
<dbReference type="InterPro" id="IPR019752">
    <property type="entry name" value="Pyrv/ketoisovalerate_OxRed_cat"/>
</dbReference>
<comment type="caution">
    <text evidence="4">The sequence shown here is derived from an EMBL/GenBank/DDBJ whole genome shotgun (WGS) entry which is preliminary data.</text>
</comment>
<evidence type="ECO:0000259" key="3">
    <source>
        <dbReference type="Pfam" id="PF20169"/>
    </source>
</evidence>
<dbReference type="EMBL" id="WTYT01000007">
    <property type="protein sequence ID" value="MXO67051.1"/>
    <property type="molecule type" value="Genomic_DNA"/>
</dbReference>
<keyword evidence="5" id="KW-1185">Reference proteome</keyword>
<dbReference type="Pfam" id="PF20169">
    <property type="entry name" value="DUF6537"/>
    <property type="match status" value="1"/>
</dbReference>
<name>A0A6I4TA56_9SPHN</name>
<gene>
    <name evidence="4" type="ORF">GRI91_14900</name>
</gene>